<dbReference type="InterPro" id="IPR035979">
    <property type="entry name" value="RBD_domain_sf"/>
</dbReference>
<comment type="caution">
    <text evidence="3">The sequence shown here is derived from an EMBL/GenBank/DDBJ whole genome shotgun (WGS) entry which is preliminary data.</text>
</comment>
<evidence type="ECO:0000256" key="2">
    <source>
        <dbReference type="ARBA" id="ARBA00022884"/>
    </source>
</evidence>
<dbReference type="Gene3D" id="3.30.70.330">
    <property type="match status" value="1"/>
</dbReference>
<accession>A0A016VXI6</accession>
<dbReference type="InterPro" id="IPR050666">
    <property type="entry name" value="ESRP"/>
</dbReference>
<dbReference type="AlphaFoldDB" id="A0A016VXI6"/>
<protein>
    <recommendedName>
        <fullName evidence="5">RRM domain-containing protein</fullName>
    </recommendedName>
</protein>
<keyword evidence="1" id="KW-0677">Repeat</keyword>
<proteinExistence type="predicted"/>
<dbReference type="PANTHER" id="PTHR13976">
    <property type="entry name" value="HETEROGENEOUS NUCLEAR RIBONUCLEOPROTEIN-RELATED"/>
    <property type="match status" value="1"/>
</dbReference>
<sequence>MSVIIRLQLLPLSANAADVRAFFSGLRIPDGAVHIVGGDDGDAFIGFATDEDARQAMRRDRGQIHGQEGEPRIHICDGTPSLVYSYAMGFQCPPEVLVPRRLLIHRFMLLAHSPLLHVTILFRI</sequence>
<dbReference type="OrthoDB" id="2588702at2759"/>
<dbReference type="GO" id="GO:0003723">
    <property type="term" value="F:RNA binding"/>
    <property type="evidence" value="ECO:0007669"/>
    <property type="project" value="UniProtKB-KW"/>
</dbReference>
<dbReference type="Proteomes" id="UP000024635">
    <property type="component" value="Unassembled WGS sequence"/>
</dbReference>
<evidence type="ECO:0000313" key="4">
    <source>
        <dbReference type="Proteomes" id="UP000024635"/>
    </source>
</evidence>
<keyword evidence="2" id="KW-0694">RNA-binding</keyword>
<evidence type="ECO:0000313" key="3">
    <source>
        <dbReference type="EMBL" id="EYC31737.1"/>
    </source>
</evidence>
<organism evidence="3 4">
    <name type="scientific">Ancylostoma ceylanicum</name>
    <dbReference type="NCBI Taxonomy" id="53326"/>
    <lineage>
        <taxon>Eukaryota</taxon>
        <taxon>Metazoa</taxon>
        <taxon>Ecdysozoa</taxon>
        <taxon>Nematoda</taxon>
        <taxon>Chromadorea</taxon>
        <taxon>Rhabditida</taxon>
        <taxon>Rhabditina</taxon>
        <taxon>Rhabditomorpha</taxon>
        <taxon>Strongyloidea</taxon>
        <taxon>Ancylostomatidae</taxon>
        <taxon>Ancylostomatinae</taxon>
        <taxon>Ancylostoma</taxon>
    </lineage>
</organism>
<gene>
    <name evidence="3" type="primary">Acey_s0003.g1209</name>
    <name evidence="3" type="ORF">Y032_0003g1209</name>
</gene>
<name>A0A016VXI6_9BILA</name>
<dbReference type="STRING" id="53326.A0A016VXI6"/>
<dbReference type="InterPro" id="IPR012677">
    <property type="entry name" value="Nucleotide-bd_a/b_plait_sf"/>
</dbReference>
<evidence type="ECO:0000256" key="1">
    <source>
        <dbReference type="ARBA" id="ARBA00022737"/>
    </source>
</evidence>
<reference evidence="4" key="1">
    <citation type="journal article" date="2015" name="Nat. Genet.">
        <title>The genome and transcriptome of the zoonotic hookworm Ancylostoma ceylanicum identify infection-specific gene families.</title>
        <authorList>
            <person name="Schwarz E.M."/>
            <person name="Hu Y."/>
            <person name="Antoshechkin I."/>
            <person name="Miller M.M."/>
            <person name="Sternberg P.W."/>
            <person name="Aroian R.V."/>
        </authorList>
    </citation>
    <scope>NUCLEOTIDE SEQUENCE</scope>
    <source>
        <strain evidence="4">HY135</strain>
    </source>
</reference>
<keyword evidence="4" id="KW-1185">Reference proteome</keyword>
<dbReference type="EMBL" id="JARK01001339">
    <property type="protein sequence ID" value="EYC31737.1"/>
    <property type="molecule type" value="Genomic_DNA"/>
</dbReference>
<evidence type="ECO:0008006" key="5">
    <source>
        <dbReference type="Google" id="ProtNLM"/>
    </source>
</evidence>
<dbReference type="SUPFAM" id="SSF54928">
    <property type="entry name" value="RNA-binding domain, RBD"/>
    <property type="match status" value="1"/>
</dbReference>